<keyword evidence="3" id="KW-0813">Transport</keyword>
<evidence type="ECO:0000256" key="10">
    <source>
        <dbReference type="ARBA" id="ARBA00023136"/>
    </source>
</evidence>
<protein>
    <submittedName>
        <fullName evidence="15">Sodium transporter</fullName>
    </submittedName>
</protein>
<reference evidence="15 16" key="1">
    <citation type="submission" date="2016-03" db="EMBL/GenBank/DDBJ databases">
        <title>Draft genome sequence of Flavobacterium fryxellicola DSM 16209.</title>
        <authorList>
            <person name="Shin S.-K."/>
            <person name="Yi H."/>
        </authorList>
    </citation>
    <scope>NUCLEOTIDE SEQUENCE [LARGE SCALE GENOMIC DNA]</scope>
    <source>
        <strain evidence="15 16">DSM 16209</strain>
    </source>
</reference>
<dbReference type="InterPro" id="IPR038377">
    <property type="entry name" value="Na/Glc_symporter_sf"/>
</dbReference>
<evidence type="ECO:0000256" key="7">
    <source>
        <dbReference type="ARBA" id="ARBA00022989"/>
    </source>
</evidence>
<evidence type="ECO:0000256" key="3">
    <source>
        <dbReference type="ARBA" id="ARBA00022448"/>
    </source>
</evidence>
<dbReference type="Proteomes" id="UP000077164">
    <property type="component" value="Unassembled WGS sequence"/>
</dbReference>
<keyword evidence="4" id="KW-1003">Cell membrane</keyword>
<feature type="transmembrane region" description="Helical" evidence="14">
    <location>
        <begin position="491"/>
        <end position="513"/>
    </location>
</feature>
<keyword evidence="6" id="KW-0769">Symport</keyword>
<feature type="transmembrane region" description="Helical" evidence="14">
    <location>
        <begin position="12"/>
        <end position="30"/>
    </location>
</feature>
<dbReference type="CDD" id="cd11477">
    <property type="entry name" value="SLC5sbd_u1"/>
    <property type="match status" value="1"/>
</dbReference>
<keyword evidence="8" id="KW-0915">Sodium</keyword>
<feature type="transmembrane region" description="Helical" evidence="14">
    <location>
        <begin position="42"/>
        <end position="68"/>
    </location>
</feature>
<feature type="transmembrane region" description="Helical" evidence="14">
    <location>
        <begin position="389"/>
        <end position="409"/>
    </location>
</feature>
<feature type="transmembrane region" description="Helical" evidence="14">
    <location>
        <begin position="184"/>
        <end position="205"/>
    </location>
</feature>
<dbReference type="Pfam" id="PF00474">
    <property type="entry name" value="SSF"/>
    <property type="match status" value="1"/>
</dbReference>
<sequence length="551" mass="60579">MNKLQELDYITIIIYMLLMAGIGIFLGKYIKNIGDYFKGGNGISWVAGGISNFMTKFSTFVFVAYAGIAYSDGLVAITIMWSTIFPSLIAVFVYAKLWKRAGIISPVEFLETRFNSSIRQIFSWGGVMLKLLDDMIKLYSIGIFVMAASGIPFQTAIIYCGLVVSIYTVVGGFLAVIVTDVVQFVILLFSTLILVPLAYDAAGGISNMQEVIPANMNWFNGDRGMPIYLLVYYVTITIKYLGNWTFIQRFYSAKTEKDGQKIGILSAVLFLIFPVIFLFPAVAARVILPNLENPEMAYVSLCLKLLPPGIMGLMIAAMFAATMSVLSAEFNVTASVLTRDIYQRLFRKNASPRESLWVARIMTLGIGCVVSFGALYIEKLGGAFEVNQYLSGIFSIPMIIPVIMGVIFWRPQPWGALASMIVGVSLGIFLNSTDYFSWEMATLIEIIVCIAIFMGSGFFLSTDRTYNEKVKAFFIKLATPAPKDFDDDNNIVGGLLGLYAVAFVITGAMFIVMGIPSIEATSGKLSVGSGIICVIGALIFYQKSRSNKRNA</sequence>
<keyword evidence="11" id="KW-0739">Sodium transport</keyword>
<feature type="transmembrane region" description="Helical" evidence="14">
    <location>
        <begin position="262"/>
        <end position="288"/>
    </location>
</feature>
<organism evidence="15 16">
    <name type="scientific">Flavobacterium fryxellicola</name>
    <dbReference type="NCBI Taxonomy" id="249352"/>
    <lineage>
        <taxon>Bacteria</taxon>
        <taxon>Pseudomonadati</taxon>
        <taxon>Bacteroidota</taxon>
        <taxon>Flavobacteriia</taxon>
        <taxon>Flavobacteriales</taxon>
        <taxon>Flavobacteriaceae</taxon>
        <taxon>Flavobacterium</taxon>
    </lineage>
</organism>
<comment type="subcellular location">
    <subcellularLocation>
        <location evidence="1">Cell membrane</location>
        <topology evidence="1">Multi-pass membrane protein</topology>
    </subcellularLocation>
</comment>
<evidence type="ECO:0000256" key="9">
    <source>
        <dbReference type="ARBA" id="ARBA00023065"/>
    </source>
</evidence>
<evidence type="ECO:0000256" key="8">
    <source>
        <dbReference type="ARBA" id="ARBA00023053"/>
    </source>
</evidence>
<keyword evidence="10 14" id="KW-0472">Membrane</keyword>
<proteinExistence type="inferred from homology"/>
<evidence type="ECO:0000256" key="5">
    <source>
        <dbReference type="ARBA" id="ARBA00022692"/>
    </source>
</evidence>
<keyword evidence="16" id="KW-1185">Reference proteome</keyword>
<keyword evidence="5 14" id="KW-0812">Transmembrane</keyword>
<dbReference type="EMBL" id="LVJE01000047">
    <property type="protein sequence ID" value="OAB25341.1"/>
    <property type="molecule type" value="Genomic_DNA"/>
</dbReference>
<evidence type="ECO:0000256" key="13">
    <source>
        <dbReference type="RuleBase" id="RU362091"/>
    </source>
</evidence>
<evidence type="ECO:0000256" key="4">
    <source>
        <dbReference type="ARBA" id="ARBA00022475"/>
    </source>
</evidence>
<evidence type="ECO:0000256" key="12">
    <source>
        <dbReference type="ARBA" id="ARBA00033708"/>
    </source>
</evidence>
<dbReference type="GO" id="GO:0005886">
    <property type="term" value="C:plasma membrane"/>
    <property type="evidence" value="ECO:0007669"/>
    <property type="project" value="UniProtKB-SubCell"/>
</dbReference>
<feature type="transmembrane region" description="Helical" evidence="14">
    <location>
        <begin position="357"/>
        <end position="377"/>
    </location>
</feature>
<dbReference type="PANTHER" id="PTHR48086">
    <property type="entry name" value="SODIUM/PROLINE SYMPORTER-RELATED"/>
    <property type="match status" value="1"/>
</dbReference>
<evidence type="ECO:0000256" key="14">
    <source>
        <dbReference type="SAM" id="Phobius"/>
    </source>
</evidence>
<feature type="transmembrane region" description="Helical" evidence="14">
    <location>
        <begin position="416"/>
        <end position="436"/>
    </location>
</feature>
<feature type="transmembrane region" description="Helical" evidence="14">
    <location>
        <begin position="308"/>
        <end position="337"/>
    </location>
</feature>
<comment type="caution">
    <text evidence="15">The sequence shown here is derived from an EMBL/GenBank/DDBJ whole genome shotgun (WGS) entry which is preliminary data.</text>
</comment>
<gene>
    <name evidence="15" type="ORF">FBFR_15270</name>
</gene>
<dbReference type="Gene3D" id="1.20.1730.10">
    <property type="entry name" value="Sodium/glucose cotransporter"/>
    <property type="match status" value="1"/>
</dbReference>
<dbReference type="InterPro" id="IPR050277">
    <property type="entry name" value="Sodium:Solute_Symporter"/>
</dbReference>
<evidence type="ECO:0000313" key="15">
    <source>
        <dbReference type="EMBL" id="OAB25341.1"/>
    </source>
</evidence>
<comment type="catalytic activity">
    <reaction evidence="12">
        <text>L-proline(in) + Na(+)(in) = L-proline(out) + Na(+)(out)</text>
        <dbReference type="Rhea" id="RHEA:28967"/>
        <dbReference type="ChEBI" id="CHEBI:29101"/>
        <dbReference type="ChEBI" id="CHEBI:60039"/>
    </reaction>
</comment>
<dbReference type="OrthoDB" id="9803597at2"/>
<dbReference type="AlphaFoldDB" id="A0A167U7V1"/>
<feature type="transmembrane region" description="Helical" evidence="14">
    <location>
        <begin position="156"/>
        <end position="177"/>
    </location>
</feature>
<dbReference type="NCBIfam" id="TIGR00813">
    <property type="entry name" value="sss"/>
    <property type="match status" value="1"/>
</dbReference>
<comment type="similarity">
    <text evidence="2 13">Belongs to the sodium:solute symporter (SSF) (TC 2.A.21) family.</text>
</comment>
<evidence type="ECO:0000256" key="1">
    <source>
        <dbReference type="ARBA" id="ARBA00004651"/>
    </source>
</evidence>
<evidence type="ECO:0000256" key="11">
    <source>
        <dbReference type="ARBA" id="ARBA00023201"/>
    </source>
</evidence>
<evidence type="ECO:0000256" key="6">
    <source>
        <dbReference type="ARBA" id="ARBA00022847"/>
    </source>
</evidence>
<dbReference type="PANTHER" id="PTHR48086:SF3">
    <property type="entry name" value="SODIUM_PROLINE SYMPORTER"/>
    <property type="match status" value="1"/>
</dbReference>
<feature type="transmembrane region" description="Helical" evidence="14">
    <location>
        <begin position="442"/>
        <end position="461"/>
    </location>
</feature>
<dbReference type="GO" id="GO:0015293">
    <property type="term" value="F:symporter activity"/>
    <property type="evidence" value="ECO:0007669"/>
    <property type="project" value="UniProtKB-KW"/>
</dbReference>
<evidence type="ECO:0000256" key="2">
    <source>
        <dbReference type="ARBA" id="ARBA00006434"/>
    </source>
</evidence>
<dbReference type="STRING" id="249352.SAMN05444395_10924"/>
<feature type="transmembrane region" description="Helical" evidence="14">
    <location>
        <begin position="74"/>
        <end position="95"/>
    </location>
</feature>
<evidence type="ECO:0000313" key="16">
    <source>
        <dbReference type="Proteomes" id="UP000077164"/>
    </source>
</evidence>
<feature type="transmembrane region" description="Helical" evidence="14">
    <location>
        <begin position="225"/>
        <end position="242"/>
    </location>
</feature>
<accession>A0A167U7V1</accession>
<dbReference type="PROSITE" id="PS50283">
    <property type="entry name" value="NA_SOLUT_SYMP_3"/>
    <property type="match status" value="1"/>
</dbReference>
<dbReference type="InterPro" id="IPR001734">
    <property type="entry name" value="Na/solute_symporter"/>
</dbReference>
<keyword evidence="9" id="KW-0406">Ion transport</keyword>
<dbReference type="RefSeq" id="WP_066082817.1">
    <property type="nucleotide sequence ID" value="NZ_FRDK01000009.1"/>
</dbReference>
<keyword evidence="7 14" id="KW-1133">Transmembrane helix</keyword>
<feature type="transmembrane region" description="Helical" evidence="14">
    <location>
        <begin position="525"/>
        <end position="541"/>
    </location>
</feature>
<name>A0A167U7V1_9FLAO</name>
<dbReference type="GO" id="GO:0006814">
    <property type="term" value="P:sodium ion transport"/>
    <property type="evidence" value="ECO:0007669"/>
    <property type="project" value="UniProtKB-KW"/>
</dbReference>